<dbReference type="InterPro" id="IPR043128">
    <property type="entry name" value="Rev_trsase/Diguanyl_cyclase"/>
</dbReference>
<evidence type="ECO:0000313" key="3">
    <source>
        <dbReference type="EMBL" id="GBG74123.1"/>
    </source>
</evidence>
<feature type="compositionally biased region" description="Acidic residues" evidence="1">
    <location>
        <begin position="269"/>
        <end position="285"/>
    </location>
</feature>
<keyword evidence="4" id="KW-1185">Reference proteome</keyword>
<dbReference type="PANTHER" id="PTHR33064:SF37">
    <property type="entry name" value="RIBONUCLEASE H"/>
    <property type="match status" value="1"/>
</dbReference>
<feature type="domain" description="Reverse transcriptase" evidence="2">
    <location>
        <begin position="1"/>
        <end position="77"/>
    </location>
</feature>
<dbReference type="EMBL" id="BFEA01000197">
    <property type="protein sequence ID" value="GBG74123.1"/>
    <property type="molecule type" value="Genomic_DNA"/>
</dbReference>
<feature type="compositionally biased region" description="Basic and acidic residues" evidence="1">
    <location>
        <begin position="312"/>
        <end position="327"/>
    </location>
</feature>
<evidence type="ECO:0000256" key="1">
    <source>
        <dbReference type="SAM" id="MobiDB-lite"/>
    </source>
</evidence>
<dbReference type="Pfam" id="PF00078">
    <property type="entry name" value="RVT_1"/>
    <property type="match status" value="1"/>
</dbReference>
<dbReference type="Proteomes" id="UP000265515">
    <property type="component" value="Unassembled WGS sequence"/>
</dbReference>
<feature type="region of interest" description="Disordered" evidence="1">
    <location>
        <begin position="221"/>
        <end position="398"/>
    </location>
</feature>
<evidence type="ECO:0000259" key="2">
    <source>
        <dbReference type="PROSITE" id="PS50878"/>
    </source>
</evidence>
<proteinExistence type="predicted"/>
<name>A0A388KW04_CHABU</name>
<evidence type="ECO:0000313" key="4">
    <source>
        <dbReference type="Proteomes" id="UP000265515"/>
    </source>
</evidence>
<gene>
    <name evidence="3" type="ORF">CBR_g17834</name>
</gene>
<dbReference type="PANTHER" id="PTHR33064">
    <property type="entry name" value="POL PROTEIN"/>
    <property type="match status" value="1"/>
</dbReference>
<dbReference type="Gramene" id="GBG74123">
    <property type="protein sequence ID" value="GBG74123"/>
    <property type="gene ID" value="CBR_g17834"/>
</dbReference>
<sequence>MKMTFKNFVNKTRLTQGMINFCMIVYMDDILVCSETYHGHTQHIEWTLGALRDPGFKIAFEKSEFFLSEISFLGYVVTREGLWPDSRKVAAVKEAPVPVSLTQVRAFLGLVSYYRRFIKGFAAIARPLTNLATRTSGTHRTRAHEPGSTAGGRSPSRHHLAGRRAPDSSRAFSHVDTVSPVVGLCGGSRRAHPAVAAAVFGSPNRNPAFFRHPTTEQLAAIREEEEEEESTESDEGEDEREESGESDEVLREEDETPEEGIYSEHSEGEQSEEEEEEDEGEEENEGGPAELEWEAVHEEALRTGTEAEDLEAALKREETAAGKRELEFASGASLHDHDDPNQDPETPRPEHGDLTATTPTPSTRRRSRSPSSPSRPPVRRRTDTGDRPSSPITLSLSS</sequence>
<comment type="caution">
    <text evidence="3">The sequence shown here is derived from an EMBL/GenBank/DDBJ whole genome shotgun (WGS) entry which is preliminary data.</text>
</comment>
<reference evidence="3 4" key="1">
    <citation type="journal article" date="2018" name="Cell">
        <title>The Chara Genome: Secondary Complexity and Implications for Plant Terrestrialization.</title>
        <authorList>
            <person name="Nishiyama T."/>
            <person name="Sakayama H."/>
            <person name="Vries J.D."/>
            <person name="Buschmann H."/>
            <person name="Saint-Marcoux D."/>
            <person name="Ullrich K.K."/>
            <person name="Haas F.B."/>
            <person name="Vanderstraeten L."/>
            <person name="Becker D."/>
            <person name="Lang D."/>
            <person name="Vosolsobe S."/>
            <person name="Rombauts S."/>
            <person name="Wilhelmsson P.K.I."/>
            <person name="Janitza P."/>
            <person name="Kern R."/>
            <person name="Heyl A."/>
            <person name="Rumpler F."/>
            <person name="Villalobos L.I.A.C."/>
            <person name="Clay J.M."/>
            <person name="Skokan R."/>
            <person name="Toyoda A."/>
            <person name="Suzuki Y."/>
            <person name="Kagoshima H."/>
            <person name="Schijlen E."/>
            <person name="Tajeshwar N."/>
            <person name="Catarino B."/>
            <person name="Hetherington A.J."/>
            <person name="Saltykova A."/>
            <person name="Bonnot C."/>
            <person name="Breuninger H."/>
            <person name="Symeonidi A."/>
            <person name="Radhakrishnan G.V."/>
            <person name="Van Nieuwerburgh F."/>
            <person name="Deforce D."/>
            <person name="Chang C."/>
            <person name="Karol K.G."/>
            <person name="Hedrich R."/>
            <person name="Ulvskov P."/>
            <person name="Glockner G."/>
            <person name="Delwiche C.F."/>
            <person name="Petrasek J."/>
            <person name="Van de Peer Y."/>
            <person name="Friml J."/>
            <person name="Beilby M."/>
            <person name="Dolan L."/>
            <person name="Kohara Y."/>
            <person name="Sugano S."/>
            <person name="Fujiyama A."/>
            <person name="Delaux P.-M."/>
            <person name="Quint M."/>
            <person name="TheiBen G."/>
            <person name="Hagemann M."/>
            <person name="Harholt J."/>
            <person name="Dunand C."/>
            <person name="Zachgo S."/>
            <person name="Langdale J."/>
            <person name="Maumus F."/>
            <person name="Straeten D.V.D."/>
            <person name="Gould S.B."/>
            <person name="Rensing S.A."/>
        </authorList>
    </citation>
    <scope>NUCLEOTIDE SEQUENCE [LARGE SCALE GENOMIC DNA]</scope>
    <source>
        <strain evidence="3 4">S276</strain>
    </source>
</reference>
<protein>
    <recommendedName>
        <fullName evidence="2">Reverse transcriptase domain-containing protein</fullName>
    </recommendedName>
</protein>
<dbReference type="InterPro" id="IPR043502">
    <property type="entry name" value="DNA/RNA_pol_sf"/>
</dbReference>
<dbReference type="Gene3D" id="3.30.70.270">
    <property type="match status" value="2"/>
</dbReference>
<dbReference type="InterPro" id="IPR000477">
    <property type="entry name" value="RT_dom"/>
</dbReference>
<feature type="compositionally biased region" description="Basic and acidic residues" evidence="1">
    <location>
        <begin position="334"/>
        <end position="353"/>
    </location>
</feature>
<dbReference type="AlphaFoldDB" id="A0A388KW04"/>
<organism evidence="3 4">
    <name type="scientific">Chara braunii</name>
    <name type="common">Braun's stonewort</name>
    <dbReference type="NCBI Taxonomy" id="69332"/>
    <lineage>
        <taxon>Eukaryota</taxon>
        <taxon>Viridiplantae</taxon>
        <taxon>Streptophyta</taxon>
        <taxon>Charophyceae</taxon>
        <taxon>Charales</taxon>
        <taxon>Characeae</taxon>
        <taxon>Chara</taxon>
    </lineage>
</organism>
<accession>A0A388KW04</accession>
<dbReference type="InterPro" id="IPR051320">
    <property type="entry name" value="Viral_Replic_Matur_Polypro"/>
</dbReference>
<feature type="compositionally biased region" description="Acidic residues" evidence="1">
    <location>
        <begin position="223"/>
        <end position="258"/>
    </location>
</feature>
<dbReference type="OrthoDB" id="5978043at2759"/>
<feature type="region of interest" description="Disordered" evidence="1">
    <location>
        <begin position="133"/>
        <end position="172"/>
    </location>
</feature>
<dbReference type="SUPFAM" id="SSF56672">
    <property type="entry name" value="DNA/RNA polymerases"/>
    <property type="match status" value="1"/>
</dbReference>
<dbReference type="PROSITE" id="PS50878">
    <property type="entry name" value="RT_POL"/>
    <property type="match status" value="1"/>
</dbReference>